<evidence type="ECO:0000313" key="2">
    <source>
        <dbReference type="EMBL" id="TNN52108.1"/>
    </source>
</evidence>
<evidence type="ECO:0000313" key="3">
    <source>
        <dbReference type="Proteomes" id="UP000314294"/>
    </source>
</evidence>
<dbReference type="EMBL" id="SRLO01000559">
    <property type="protein sequence ID" value="TNN52108.1"/>
    <property type="molecule type" value="Genomic_DNA"/>
</dbReference>
<comment type="caution">
    <text evidence="2">The sequence shown here is derived from an EMBL/GenBank/DDBJ whole genome shotgun (WGS) entry which is preliminary data.</text>
</comment>
<gene>
    <name evidence="2" type="ORF">EYF80_037716</name>
</gene>
<organism evidence="2 3">
    <name type="scientific">Liparis tanakae</name>
    <name type="common">Tanaka's snailfish</name>
    <dbReference type="NCBI Taxonomy" id="230148"/>
    <lineage>
        <taxon>Eukaryota</taxon>
        <taxon>Metazoa</taxon>
        <taxon>Chordata</taxon>
        <taxon>Craniata</taxon>
        <taxon>Vertebrata</taxon>
        <taxon>Euteleostomi</taxon>
        <taxon>Actinopterygii</taxon>
        <taxon>Neopterygii</taxon>
        <taxon>Teleostei</taxon>
        <taxon>Neoteleostei</taxon>
        <taxon>Acanthomorphata</taxon>
        <taxon>Eupercaria</taxon>
        <taxon>Perciformes</taxon>
        <taxon>Cottioidei</taxon>
        <taxon>Cottales</taxon>
        <taxon>Liparidae</taxon>
        <taxon>Liparis</taxon>
    </lineage>
</organism>
<reference evidence="2 3" key="1">
    <citation type="submission" date="2019-03" db="EMBL/GenBank/DDBJ databases">
        <title>First draft genome of Liparis tanakae, snailfish: a comprehensive survey of snailfish specific genes.</title>
        <authorList>
            <person name="Kim W."/>
            <person name="Song I."/>
            <person name="Jeong J.-H."/>
            <person name="Kim D."/>
            <person name="Kim S."/>
            <person name="Ryu S."/>
            <person name="Song J.Y."/>
            <person name="Lee S.K."/>
        </authorList>
    </citation>
    <scope>NUCLEOTIDE SEQUENCE [LARGE SCALE GENOMIC DNA]</scope>
    <source>
        <tissue evidence="2">Muscle</tissue>
    </source>
</reference>
<proteinExistence type="predicted"/>
<keyword evidence="3" id="KW-1185">Reference proteome</keyword>
<accession>A0A4Z2GEY5</accession>
<feature type="region of interest" description="Disordered" evidence="1">
    <location>
        <begin position="1"/>
        <end position="57"/>
    </location>
</feature>
<dbReference type="OrthoDB" id="8912113at2759"/>
<evidence type="ECO:0000256" key="1">
    <source>
        <dbReference type="SAM" id="MobiDB-lite"/>
    </source>
</evidence>
<feature type="compositionally biased region" description="Basic and acidic residues" evidence="1">
    <location>
        <begin position="34"/>
        <end position="48"/>
    </location>
</feature>
<protein>
    <submittedName>
        <fullName evidence="2">Uncharacterized protein</fullName>
    </submittedName>
</protein>
<sequence length="176" mass="19606">MEEPDMEATVRTVRLASAQSSPPPPWPPLRLSGKLKESRITGPPRREGSGCGSGASVKLDQIKRAEVEEALKPERTTFTELQHRGDLITSALDTERARCEKQRIELKEALIRQIETLEVKQTLAVALQKAQDDISKLHGQHLGESSIQIGHISDTKLRLNQQRNALDESTKALHHL</sequence>
<dbReference type="AlphaFoldDB" id="A0A4Z2GEY5"/>
<name>A0A4Z2GEY5_9TELE</name>
<dbReference type="Proteomes" id="UP000314294">
    <property type="component" value="Unassembled WGS sequence"/>
</dbReference>